<protein>
    <recommendedName>
        <fullName evidence="4">Cathepsin propeptide inhibitor domain-containing protein</fullName>
    </recommendedName>
</protein>
<comment type="caution">
    <text evidence="2">The sequence shown here is derived from an EMBL/GenBank/DDBJ whole genome shotgun (WGS) entry which is preliminary data.</text>
</comment>
<accession>A0AAD8JN65</accession>
<proteinExistence type="predicted"/>
<feature type="region of interest" description="Disordered" evidence="1">
    <location>
        <begin position="1"/>
        <end position="21"/>
    </location>
</feature>
<gene>
    <name evidence="2" type="ORF">QVD17_39222</name>
</gene>
<feature type="compositionally biased region" description="Polar residues" evidence="1">
    <location>
        <begin position="1"/>
        <end position="12"/>
    </location>
</feature>
<organism evidence="2 3">
    <name type="scientific">Tagetes erecta</name>
    <name type="common">African marigold</name>
    <dbReference type="NCBI Taxonomy" id="13708"/>
    <lineage>
        <taxon>Eukaryota</taxon>
        <taxon>Viridiplantae</taxon>
        <taxon>Streptophyta</taxon>
        <taxon>Embryophyta</taxon>
        <taxon>Tracheophyta</taxon>
        <taxon>Spermatophyta</taxon>
        <taxon>Magnoliopsida</taxon>
        <taxon>eudicotyledons</taxon>
        <taxon>Gunneridae</taxon>
        <taxon>Pentapetalae</taxon>
        <taxon>asterids</taxon>
        <taxon>campanulids</taxon>
        <taxon>Asterales</taxon>
        <taxon>Asteraceae</taxon>
        <taxon>Asteroideae</taxon>
        <taxon>Heliantheae alliance</taxon>
        <taxon>Tageteae</taxon>
        <taxon>Tagetes</taxon>
    </lineage>
</organism>
<name>A0AAD8JN65_TARER</name>
<keyword evidence="3" id="KW-1185">Reference proteome</keyword>
<sequence length="118" mass="14094">MPLVQSAATWQKTPPRGTNHYTESKYMERAMAAASDEARFEKWMKENNIQYQTPLVKELRFNDFKKCLCYVEAQFALRSQSNRETAMTASDEADMKRFEEWMKEYNKQYPTQEEKELN</sequence>
<reference evidence="2" key="1">
    <citation type="journal article" date="2023" name="bioRxiv">
        <title>Improved chromosome-level genome assembly for marigold (Tagetes erecta).</title>
        <authorList>
            <person name="Jiang F."/>
            <person name="Yuan L."/>
            <person name="Wang S."/>
            <person name="Wang H."/>
            <person name="Xu D."/>
            <person name="Wang A."/>
            <person name="Fan W."/>
        </authorList>
    </citation>
    <scope>NUCLEOTIDE SEQUENCE</scope>
    <source>
        <strain evidence="2">WSJ</strain>
        <tissue evidence="2">Leaf</tissue>
    </source>
</reference>
<evidence type="ECO:0000313" key="2">
    <source>
        <dbReference type="EMBL" id="KAK1407602.1"/>
    </source>
</evidence>
<evidence type="ECO:0008006" key="4">
    <source>
        <dbReference type="Google" id="ProtNLM"/>
    </source>
</evidence>
<evidence type="ECO:0000256" key="1">
    <source>
        <dbReference type="SAM" id="MobiDB-lite"/>
    </source>
</evidence>
<dbReference type="AlphaFoldDB" id="A0AAD8JN65"/>
<dbReference type="Proteomes" id="UP001229421">
    <property type="component" value="Unassembled WGS sequence"/>
</dbReference>
<evidence type="ECO:0000313" key="3">
    <source>
        <dbReference type="Proteomes" id="UP001229421"/>
    </source>
</evidence>
<dbReference type="EMBL" id="JAUHHV010000011">
    <property type="protein sequence ID" value="KAK1407602.1"/>
    <property type="molecule type" value="Genomic_DNA"/>
</dbReference>